<organism evidence="6 7">
    <name type="scientific">Rahnella victoriana</name>
    <dbReference type="NCBI Taxonomy" id="1510570"/>
    <lineage>
        <taxon>Bacteria</taxon>
        <taxon>Pseudomonadati</taxon>
        <taxon>Pseudomonadota</taxon>
        <taxon>Gammaproteobacteria</taxon>
        <taxon>Enterobacterales</taxon>
        <taxon>Yersiniaceae</taxon>
        <taxon>Rahnella</taxon>
    </lineage>
</organism>
<evidence type="ECO:0000256" key="4">
    <source>
        <dbReference type="ARBA" id="ARBA00024201"/>
    </source>
</evidence>
<dbReference type="InterPro" id="IPR021764">
    <property type="entry name" value="Enterochelin_esterase_N"/>
</dbReference>
<dbReference type="Gene3D" id="3.40.50.1820">
    <property type="entry name" value="alpha/beta hydrolase"/>
    <property type="match status" value="1"/>
</dbReference>
<evidence type="ECO:0000256" key="1">
    <source>
        <dbReference type="ARBA" id="ARBA00004496"/>
    </source>
</evidence>
<dbReference type="InterPro" id="IPR014756">
    <property type="entry name" value="Ig_E-set"/>
</dbReference>
<comment type="subcellular location">
    <subcellularLocation>
        <location evidence="1">Cytoplasm</location>
    </subcellularLocation>
</comment>
<dbReference type="EC" id="3.1.1.-" evidence="6"/>
<dbReference type="RefSeq" id="WP_195818101.1">
    <property type="nucleotide sequence ID" value="NZ_JADOBH010000006.1"/>
</dbReference>
<comment type="caution">
    <text evidence="6">The sequence shown here is derived from an EMBL/GenBank/DDBJ whole genome shotgun (WGS) entry which is preliminary data.</text>
</comment>
<dbReference type="InterPro" id="IPR013783">
    <property type="entry name" value="Ig-like_fold"/>
</dbReference>
<dbReference type="Proteomes" id="UP000600307">
    <property type="component" value="Unassembled WGS sequence"/>
</dbReference>
<dbReference type="Pfam" id="PF00756">
    <property type="entry name" value="Esterase"/>
    <property type="match status" value="1"/>
</dbReference>
<evidence type="ECO:0000313" key="6">
    <source>
        <dbReference type="EMBL" id="MBF7958190.1"/>
    </source>
</evidence>
<evidence type="ECO:0000259" key="5">
    <source>
        <dbReference type="Pfam" id="PF11806"/>
    </source>
</evidence>
<keyword evidence="7" id="KW-1185">Reference proteome</keyword>
<name>A0ABS0DWD2_9GAMM</name>
<dbReference type="EMBL" id="JADOBH010000006">
    <property type="protein sequence ID" value="MBF7958190.1"/>
    <property type="molecule type" value="Genomic_DNA"/>
</dbReference>
<dbReference type="PANTHER" id="PTHR48098">
    <property type="entry name" value="ENTEROCHELIN ESTERASE-RELATED"/>
    <property type="match status" value="1"/>
</dbReference>
<feature type="domain" description="Enterochelin esterase N-terminal" evidence="5">
    <location>
        <begin position="47"/>
        <end position="177"/>
    </location>
</feature>
<keyword evidence="3 6" id="KW-0378">Hydrolase</keyword>
<dbReference type="Pfam" id="PF11806">
    <property type="entry name" value="Enterochelin_N"/>
    <property type="match status" value="1"/>
</dbReference>
<dbReference type="InterPro" id="IPR029058">
    <property type="entry name" value="AB_hydrolase_fold"/>
</dbReference>
<reference evidence="6 7" key="1">
    <citation type="submission" date="2020-11" db="EMBL/GenBank/DDBJ databases">
        <title>Taxonomic investigation of Rahnella spp.</title>
        <authorList>
            <person name="Lee S.D."/>
        </authorList>
    </citation>
    <scope>NUCLEOTIDE SEQUENCE [LARGE SCALE GENOMIC DNA]</scope>
    <source>
        <strain evidence="6 7">SAP-10</strain>
    </source>
</reference>
<sequence length="446" mass="49739">MKSSSAEKPTAQTLLSAGDAGSAAWWNEINTQGSPWIERPVDGLCNVTFFWRDPQGSEATSDFQRVWININGITDHHQPKPPQSLQRLAGTDVWFLHIALRSGWRGSYSLIPRTETGGEFPQDPDAYTAMLAARDWWKDMFAHAIHDPLNLNHPWPGAKSHALSPLHMPDAMPQPAWREFDLHGAQPPQAPAKLQIYQWNSARLGNRRKVWIYTTGDSQDLASRPLALLLDGQFWAQQMPVWQPLMQLTQEGSLPQAVYVLIDVIDTQTRSRELTCNADFWQAIQEELLPAVAALAPHSDSADKTVVAGQSFGGLSSLYAGLHWPQRFGCVLSQSGSFWWPRRNKAQQEEHPDDADLLLREVSNGLGAASHLKIFMEAGSNERLIYQVNNQMEELLGRTGNNVRYRVVDAGHDALSWRGGLLDGLQCLWNEAPSGAGDSAVTQRDD</sequence>
<dbReference type="Gene3D" id="2.60.40.10">
    <property type="entry name" value="Immunoglobulins"/>
    <property type="match status" value="1"/>
</dbReference>
<dbReference type="InterPro" id="IPR050583">
    <property type="entry name" value="Mycobacterial_A85_antigen"/>
</dbReference>
<keyword evidence="2" id="KW-0963">Cytoplasm</keyword>
<dbReference type="InterPro" id="IPR000801">
    <property type="entry name" value="Esterase-like"/>
</dbReference>
<dbReference type="GO" id="GO:0016787">
    <property type="term" value="F:hydrolase activity"/>
    <property type="evidence" value="ECO:0007669"/>
    <property type="project" value="UniProtKB-KW"/>
</dbReference>
<dbReference type="NCBIfam" id="NF007758">
    <property type="entry name" value="PRK10439.1"/>
    <property type="match status" value="1"/>
</dbReference>
<proteinExistence type="inferred from homology"/>
<comment type="similarity">
    <text evidence="4">Belongs to the Fes family.</text>
</comment>
<dbReference type="SUPFAM" id="SSF53474">
    <property type="entry name" value="alpha/beta-Hydrolases"/>
    <property type="match status" value="1"/>
</dbReference>
<protein>
    <submittedName>
        <fullName evidence="6">Enterochelin esterase</fullName>
        <ecNumber evidence="6">3.1.1.-</ecNumber>
    </submittedName>
</protein>
<dbReference type="PANTHER" id="PTHR48098:SF3">
    <property type="entry name" value="IRON(III) ENTEROBACTIN ESTERASE"/>
    <property type="match status" value="1"/>
</dbReference>
<accession>A0ABS0DWD2</accession>
<gene>
    <name evidence="6" type="primary">fes</name>
    <name evidence="6" type="ORF">IV431_21785</name>
</gene>
<evidence type="ECO:0000256" key="3">
    <source>
        <dbReference type="ARBA" id="ARBA00022801"/>
    </source>
</evidence>
<evidence type="ECO:0000256" key="2">
    <source>
        <dbReference type="ARBA" id="ARBA00022490"/>
    </source>
</evidence>
<evidence type="ECO:0000313" key="7">
    <source>
        <dbReference type="Proteomes" id="UP000600307"/>
    </source>
</evidence>
<dbReference type="SUPFAM" id="SSF81296">
    <property type="entry name" value="E set domains"/>
    <property type="match status" value="1"/>
</dbReference>